<dbReference type="GeneID" id="55605076"/>
<dbReference type="KEGG" id="vg:55605076"/>
<dbReference type="EMBL" id="MF498775">
    <property type="protein sequence ID" value="ATI18356.1"/>
    <property type="molecule type" value="Genomic_DNA"/>
</dbReference>
<evidence type="ECO:0000313" key="1">
    <source>
        <dbReference type="EMBL" id="ATI18356.1"/>
    </source>
</evidence>
<accession>A0A291LG37</accession>
<proteinExistence type="predicted"/>
<evidence type="ECO:0000313" key="2">
    <source>
        <dbReference type="Proteomes" id="UP000259270"/>
    </source>
</evidence>
<organism evidence="1 2">
    <name type="scientific">Aeromonas phage AS-sw</name>
    <dbReference type="NCBI Taxonomy" id="2026113"/>
    <lineage>
        <taxon>Viruses</taxon>
        <taxon>Duplodnaviria</taxon>
        <taxon>Heunggongvirae</taxon>
        <taxon>Uroviricota</taxon>
        <taxon>Caudoviricetes</taxon>
        <taxon>Pantevenvirales</taxon>
        <taxon>Straboviridae</taxon>
        <taxon>Emmerichvirinae</taxon>
        <taxon>Ceceduovirus</taxon>
        <taxon>Ceceduovirus assw</taxon>
    </lineage>
</organism>
<protein>
    <submittedName>
        <fullName evidence="1">Uncharacterized protein</fullName>
    </submittedName>
</protein>
<name>A0A291LG37_9CAUD</name>
<dbReference type="Proteomes" id="UP000259270">
    <property type="component" value="Segment"/>
</dbReference>
<dbReference type="RefSeq" id="YP_009835008.1">
    <property type="nucleotide sequence ID" value="NC_048674.1"/>
</dbReference>
<reference evidence="1 2" key="1">
    <citation type="submission" date="2017-07" db="EMBL/GenBank/DDBJ databases">
        <title>In vitro design and evaluation of phage cocktails against multidrug-resistant Aeromonas salmonicida.</title>
        <authorList>
            <person name="Chen L."/>
            <person name="Yuan S."/>
            <person name="Ma Y."/>
        </authorList>
    </citation>
    <scope>NUCLEOTIDE SEQUENCE [LARGE SCALE GENOMIC DNA]</scope>
</reference>
<sequence length="112" mass="13133">MVRREMKIQNVYVCRLIRSIQMGIAVSGSSYIDKFLYELYGHKDWDGLDVSWTQYFVSKMDEVVSELQRGTKVCWEDSDLFALIAKKDPMFWDSIGVPMKTCEDIRYQTIGE</sequence>
<keyword evidence="2" id="KW-1185">Reference proteome</keyword>